<proteinExistence type="inferred from homology"/>
<dbReference type="Pfam" id="PF00232">
    <property type="entry name" value="Glyco_hydro_1"/>
    <property type="match status" value="1"/>
</dbReference>
<dbReference type="PROSITE" id="PS00572">
    <property type="entry name" value="GLYCOSYL_HYDROL_F1_1"/>
    <property type="match status" value="1"/>
</dbReference>
<evidence type="ECO:0000256" key="4">
    <source>
        <dbReference type="ARBA" id="ARBA00022801"/>
    </source>
</evidence>
<keyword evidence="4 10" id="KW-0378">Hydrolase</keyword>
<dbReference type="PANTHER" id="PTHR10353:SF36">
    <property type="entry name" value="LP05116P"/>
    <property type="match status" value="1"/>
</dbReference>
<keyword evidence="12" id="KW-1185">Reference proteome</keyword>
<sequence length="442" mass="50463">MALLRFPDTFKWGTATAAYQIEGAFDEDGRLPSIWDTFSKTPGKVLHGHTGDVACDSYHRVDEDVRLLKELGVKMYRFSIAWPRVVPQGRGEANEKGLTYYEELVDKLLANGIEPFVTLYHWDLPQSLQDEGGWENRATIDAFVAYCEAVFNKLNGKVKHWITLNEPWCISILSNYFGDHAPGKKNLQAALDVAHHILVAHGKTVRRFRELGIAGEIGYAPNTEWREPYSSKAEDVQTAALRNAAFNEWFLSPVLKGEYPQLAVDWYASKGAHVKIVPGDMEVISEKIDFLGINYYTGSLVRHNPGNDLYDSEEIGSGYEKTDFNWNIYADGFYHVLTWITNTYGRIPIYITENGACYDEPANDTERSAYLHKHIIALHRALESGVDLRGYMVWSLMDNFEWAFGYTKRFGLVHVDFETLERTPKASYRWYKQVIEQGGIEI</sequence>
<name>A0ABW5QU94_9BACL</name>
<keyword evidence="8" id="KW-0624">Polysaccharide degradation</keyword>
<dbReference type="PROSITE" id="PS00653">
    <property type="entry name" value="GLYCOSYL_HYDROL_F1_2"/>
    <property type="match status" value="1"/>
</dbReference>
<dbReference type="Proteomes" id="UP001597493">
    <property type="component" value="Unassembled WGS sequence"/>
</dbReference>
<feature type="active site" description="Nucleophile" evidence="9">
    <location>
        <position position="353"/>
    </location>
</feature>
<dbReference type="InterPro" id="IPR018120">
    <property type="entry name" value="Glyco_hydro_1_AS"/>
</dbReference>
<accession>A0ABW5QU94</accession>
<evidence type="ECO:0000256" key="3">
    <source>
        <dbReference type="ARBA" id="ARBA00012744"/>
    </source>
</evidence>
<evidence type="ECO:0000256" key="1">
    <source>
        <dbReference type="ARBA" id="ARBA00000448"/>
    </source>
</evidence>
<dbReference type="InterPro" id="IPR001360">
    <property type="entry name" value="Glyco_hydro_1"/>
</dbReference>
<dbReference type="RefSeq" id="WP_379270618.1">
    <property type="nucleotide sequence ID" value="NZ_JBHUGT010000032.1"/>
</dbReference>
<evidence type="ECO:0000256" key="5">
    <source>
        <dbReference type="ARBA" id="ARBA00023001"/>
    </source>
</evidence>
<dbReference type="Gene3D" id="3.20.20.80">
    <property type="entry name" value="Glycosidases"/>
    <property type="match status" value="1"/>
</dbReference>
<evidence type="ECO:0000256" key="6">
    <source>
        <dbReference type="ARBA" id="ARBA00023277"/>
    </source>
</evidence>
<dbReference type="SUPFAM" id="SSF51445">
    <property type="entry name" value="(Trans)glycosidases"/>
    <property type="match status" value="1"/>
</dbReference>
<comment type="caution">
    <text evidence="11">The sequence shown here is derived from an EMBL/GenBank/DDBJ whole genome shotgun (WGS) entry which is preliminary data.</text>
</comment>
<keyword evidence="5" id="KW-0136">Cellulose degradation</keyword>
<dbReference type="NCBIfam" id="TIGR03356">
    <property type="entry name" value="BGL"/>
    <property type="match status" value="1"/>
</dbReference>
<dbReference type="InterPro" id="IPR017736">
    <property type="entry name" value="Glyco_hydro_1_beta-glucosidase"/>
</dbReference>
<evidence type="ECO:0000256" key="9">
    <source>
        <dbReference type="PROSITE-ProRule" id="PRU10055"/>
    </source>
</evidence>
<evidence type="ECO:0000313" key="12">
    <source>
        <dbReference type="Proteomes" id="UP001597493"/>
    </source>
</evidence>
<dbReference type="PANTHER" id="PTHR10353">
    <property type="entry name" value="GLYCOSYL HYDROLASE"/>
    <property type="match status" value="1"/>
</dbReference>
<comment type="catalytic activity">
    <reaction evidence="1 10">
        <text>Hydrolysis of terminal, non-reducing beta-D-glucosyl residues with release of beta-D-glucose.</text>
        <dbReference type="EC" id="3.2.1.21"/>
    </reaction>
</comment>
<evidence type="ECO:0000313" key="11">
    <source>
        <dbReference type="EMBL" id="MFD2659944.1"/>
    </source>
</evidence>
<evidence type="ECO:0000256" key="2">
    <source>
        <dbReference type="ARBA" id="ARBA00010838"/>
    </source>
</evidence>
<evidence type="ECO:0000256" key="10">
    <source>
        <dbReference type="RuleBase" id="RU361175"/>
    </source>
</evidence>
<evidence type="ECO:0000256" key="8">
    <source>
        <dbReference type="ARBA" id="ARBA00023326"/>
    </source>
</evidence>
<dbReference type="EC" id="3.2.1.21" evidence="3 10"/>
<comment type="similarity">
    <text evidence="2 10">Belongs to the glycosyl hydrolase 1 family.</text>
</comment>
<dbReference type="InterPro" id="IPR033132">
    <property type="entry name" value="GH_1_N_CS"/>
</dbReference>
<evidence type="ECO:0000256" key="7">
    <source>
        <dbReference type="ARBA" id="ARBA00023295"/>
    </source>
</evidence>
<keyword evidence="7 10" id="KW-0326">Glycosidase</keyword>
<dbReference type="EMBL" id="JBHUMY010000006">
    <property type="protein sequence ID" value="MFD2659944.1"/>
    <property type="molecule type" value="Genomic_DNA"/>
</dbReference>
<dbReference type="InterPro" id="IPR017853">
    <property type="entry name" value="GH"/>
</dbReference>
<organism evidence="11 12">
    <name type="scientific">Paenibacillus thailandensis</name>
    <dbReference type="NCBI Taxonomy" id="393250"/>
    <lineage>
        <taxon>Bacteria</taxon>
        <taxon>Bacillati</taxon>
        <taxon>Bacillota</taxon>
        <taxon>Bacilli</taxon>
        <taxon>Bacillales</taxon>
        <taxon>Paenibacillaceae</taxon>
        <taxon>Paenibacillus</taxon>
    </lineage>
</organism>
<keyword evidence="6" id="KW-0119">Carbohydrate metabolism</keyword>
<dbReference type="GO" id="GO:0008422">
    <property type="term" value="F:beta-glucosidase activity"/>
    <property type="evidence" value="ECO:0007669"/>
    <property type="project" value="UniProtKB-EC"/>
</dbReference>
<reference evidence="12" key="1">
    <citation type="journal article" date="2019" name="Int. J. Syst. Evol. Microbiol.">
        <title>The Global Catalogue of Microorganisms (GCM) 10K type strain sequencing project: providing services to taxonomists for standard genome sequencing and annotation.</title>
        <authorList>
            <consortium name="The Broad Institute Genomics Platform"/>
            <consortium name="The Broad Institute Genome Sequencing Center for Infectious Disease"/>
            <person name="Wu L."/>
            <person name="Ma J."/>
        </authorList>
    </citation>
    <scope>NUCLEOTIDE SEQUENCE [LARGE SCALE GENOMIC DNA]</scope>
    <source>
        <strain evidence="12">TISTR 1827</strain>
    </source>
</reference>
<protein>
    <recommendedName>
        <fullName evidence="3 10">Beta-glucosidase</fullName>
        <ecNumber evidence="3 10">3.2.1.21</ecNumber>
    </recommendedName>
</protein>
<dbReference type="PRINTS" id="PR00131">
    <property type="entry name" value="GLHYDRLASE1"/>
</dbReference>
<gene>
    <name evidence="11" type="ORF">ACFSW5_06640</name>
</gene>